<comment type="caution">
    <text evidence="1">The sequence shown here is derived from an EMBL/GenBank/DDBJ whole genome shotgun (WGS) entry which is preliminary data.</text>
</comment>
<dbReference type="AlphaFoldDB" id="A0A8E0KUH0"/>
<dbReference type="EMBL" id="AEZJ02000027">
    <property type="protein sequence ID" value="EIG92329.1"/>
    <property type="molecule type" value="Genomic_DNA"/>
</dbReference>
<proteinExistence type="predicted"/>
<dbReference type="Proteomes" id="UP000004454">
    <property type="component" value="Unassembled WGS sequence"/>
</dbReference>
<name>A0A8E0KUH0_ECOLX</name>
<reference evidence="1 2" key="1">
    <citation type="submission" date="2011-12" db="EMBL/GenBank/DDBJ databases">
        <authorList>
            <person name="Brinkac L."/>
            <person name="Radune D."/>
            <person name="Sanka R."/>
            <person name="Selengut J."/>
            <person name="DebRoy C."/>
            <person name="Feng P."/>
            <person name="Fratamico P.M."/>
            <person name="Kapur V."/>
            <person name="Kariyawasam S."/>
            <person name="Losada L."/>
            <person name="Nierman W.C."/>
            <person name="Nelson K."/>
        </authorList>
    </citation>
    <scope>NUCLEOTIDE SEQUENCE [LARGE SCALE GENOMIC DNA]</scope>
    <source>
        <strain evidence="1 2">97.0246</strain>
    </source>
</reference>
<sequence>MAMSAPLTCSSGAAETGAEDCTVAWLFITNGSGDAFAQTE</sequence>
<gene>
    <name evidence="1" type="ORF">EC970246_3411</name>
</gene>
<protein>
    <submittedName>
        <fullName evidence="1">Uncharacterized protein</fullName>
    </submittedName>
</protein>
<organism evidence="1 2">
    <name type="scientific">Escherichia coli 97.0246</name>
    <dbReference type="NCBI Taxonomy" id="869670"/>
    <lineage>
        <taxon>Bacteria</taxon>
        <taxon>Pseudomonadati</taxon>
        <taxon>Pseudomonadota</taxon>
        <taxon>Gammaproteobacteria</taxon>
        <taxon>Enterobacterales</taxon>
        <taxon>Enterobacteriaceae</taxon>
        <taxon>Escherichia</taxon>
    </lineage>
</organism>
<accession>A0A8E0KUH0</accession>
<evidence type="ECO:0000313" key="2">
    <source>
        <dbReference type="Proteomes" id="UP000004454"/>
    </source>
</evidence>
<evidence type="ECO:0000313" key="1">
    <source>
        <dbReference type="EMBL" id="EIG92329.1"/>
    </source>
</evidence>